<dbReference type="Pfam" id="PF00514">
    <property type="entry name" value="Arm"/>
    <property type="match status" value="2"/>
</dbReference>
<dbReference type="InterPro" id="IPR013284">
    <property type="entry name" value="Beta-catenin"/>
</dbReference>
<reference evidence="3" key="1">
    <citation type="submission" date="2019-05" db="EMBL/GenBank/DDBJ databases">
        <title>Annotation for the trematode Fasciolopsis buski.</title>
        <authorList>
            <person name="Choi Y.-J."/>
        </authorList>
    </citation>
    <scope>NUCLEOTIDE SEQUENCE</scope>
    <source>
        <strain evidence="3">HT</strain>
        <tissue evidence="3">Whole worm</tissue>
    </source>
</reference>
<feature type="region of interest" description="Disordered" evidence="2">
    <location>
        <begin position="90"/>
        <end position="133"/>
    </location>
</feature>
<feature type="region of interest" description="Disordered" evidence="2">
    <location>
        <begin position="865"/>
        <end position="897"/>
    </location>
</feature>
<feature type="compositionally biased region" description="Low complexity" evidence="2">
    <location>
        <begin position="879"/>
        <end position="889"/>
    </location>
</feature>
<sequence length="982" mass="104557">MDSEVPPEMSDAPSTTSAVSKVGCSDQLVDKCQEVKLWQQNHYMSDSGIHSAMGTHTPSLSGKLGMDDTEGDDRYPRGCSFSQWPSFPLSSNPGDSSLLSPATPSTGSVMGVDNLGDTPGGSHSASNVDLRGNKLPDIDTDEAASAIPDLVKLIKDEDDQVIIYQSSMMVFQLSKSEAIDALIRSNEMIECIISALDRTDDPETVRLLSGTLYNMSQTQTGLKAIFAASCVPCLVKLLNSPIESVLFYAITTLHNLLLHQEGAKGVVRQSGCLQKMTVLLRKNNIKFLTICTDCLQILAYGHQESKLQILSSGGPVELVRILGCYQYEKLLWTTARVLKVLSVCTSNKPAIISAGGMEALAKHLHSSSHRLVLNCLWALRNLSDAATRLDNLHPLLHSLVQLLDCGDSSMVTCAAGILSNLTCNNHTNKFIVHKLGGIPALLRAVGQVGAKEEILEPCMCALRHLTSRHEDEETARHVIVHELAGLPVVARILHAATAGICQELGLVCQPPQAPVTSWMLIKAMVGLLRNLSVNLDSHSGMREYGLVTGLFLLLYATQHEIIKRSSFSGSNGNPPFATMVQSVRLEEIVEGICGALHMLAKDYATRSYLALLKAPNLTIAPNVQPGGPGVAIFVHLLYSAHESIQRAAAGVLAEVSLDRDGLDALANLPGASARFNELVHSRNEAIATYASAVVIRLTEERKVASGTACMFPSHVEALNTPPLPMDMGGPIQAPSVQQALPLGSVCPLSNIPHPTWSHQFSPGSLPQDPMHAASSPPPNSLTEMLGPPPAAYKGPTCGSYCGYWNDCGAAGGCSDPNCVYIDHCGPGYCGVPPMRPVRPDTLSTGPVYPHCGPNYAPPASHPIPLDPCLPGSNPPPGPGNTTLPLGSGTVSARKSGYTSLDTSGYMSPSSEMYMPQSASAYKPVSDVSIMRHSRPAAVPPLQPNSAESSSSPAIISGTGYLSPELMSLDDPSGDWLNNQNLL</sequence>
<protein>
    <submittedName>
        <fullName evidence="3">Catenin (Cadherin-associated protein) beta 1</fullName>
    </submittedName>
</protein>
<gene>
    <name evidence="3" type="ORF">FBUS_09339</name>
</gene>
<evidence type="ECO:0000313" key="4">
    <source>
        <dbReference type="Proteomes" id="UP000728185"/>
    </source>
</evidence>
<dbReference type="OrthoDB" id="195736at2759"/>
<feature type="repeat" description="ARM" evidence="1">
    <location>
        <begin position="355"/>
        <end position="383"/>
    </location>
</feature>
<feature type="region of interest" description="Disordered" evidence="2">
    <location>
        <begin position="936"/>
        <end position="955"/>
    </location>
</feature>
<feature type="repeat" description="ARM" evidence="1">
    <location>
        <begin position="436"/>
        <end position="473"/>
    </location>
</feature>
<keyword evidence="4" id="KW-1185">Reference proteome</keyword>
<dbReference type="AlphaFoldDB" id="A0A8E0VGU6"/>
<dbReference type="InterPro" id="IPR011989">
    <property type="entry name" value="ARM-like"/>
</dbReference>
<feature type="region of interest" description="Disordered" evidence="2">
    <location>
        <begin position="759"/>
        <end position="781"/>
    </location>
</feature>
<feature type="repeat" description="ARM" evidence="1">
    <location>
        <begin position="313"/>
        <end position="356"/>
    </location>
</feature>
<organism evidence="3 4">
    <name type="scientific">Fasciolopsis buskii</name>
    <dbReference type="NCBI Taxonomy" id="27845"/>
    <lineage>
        <taxon>Eukaryota</taxon>
        <taxon>Metazoa</taxon>
        <taxon>Spiralia</taxon>
        <taxon>Lophotrochozoa</taxon>
        <taxon>Platyhelminthes</taxon>
        <taxon>Trematoda</taxon>
        <taxon>Digenea</taxon>
        <taxon>Plagiorchiida</taxon>
        <taxon>Echinostomata</taxon>
        <taxon>Echinostomatoidea</taxon>
        <taxon>Fasciolidae</taxon>
        <taxon>Fasciolopsis</taxon>
    </lineage>
</organism>
<feature type="compositionally biased region" description="Pro residues" evidence="2">
    <location>
        <begin position="865"/>
        <end position="878"/>
    </location>
</feature>
<comment type="caution">
    <text evidence="3">The sequence shown here is derived from an EMBL/GenBank/DDBJ whole genome shotgun (WGS) entry which is preliminary data.</text>
</comment>
<dbReference type="PROSITE" id="PS50176">
    <property type="entry name" value="ARM_REPEAT"/>
    <property type="match status" value="6"/>
</dbReference>
<feature type="compositionally biased region" description="Polar residues" evidence="2">
    <location>
        <begin position="90"/>
        <end position="108"/>
    </location>
</feature>
<evidence type="ECO:0000256" key="2">
    <source>
        <dbReference type="SAM" id="MobiDB-lite"/>
    </source>
</evidence>
<dbReference type="Gene3D" id="1.25.10.10">
    <property type="entry name" value="Leucine-rich Repeat Variant"/>
    <property type="match status" value="1"/>
</dbReference>
<name>A0A8E0VGU6_9TREM</name>
<dbReference type="Proteomes" id="UP000728185">
    <property type="component" value="Unassembled WGS sequence"/>
</dbReference>
<dbReference type="SMART" id="SM00185">
    <property type="entry name" value="ARM"/>
    <property type="match status" value="9"/>
</dbReference>
<feature type="compositionally biased region" description="Low complexity" evidence="2">
    <location>
        <begin position="945"/>
        <end position="955"/>
    </location>
</feature>
<dbReference type="GO" id="GO:0045296">
    <property type="term" value="F:cadherin binding"/>
    <property type="evidence" value="ECO:0007669"/>
    <property type="project" value="InterPro"/>
</dbReference>
<dbReference type="SUPFAM" id="SSF48371">
    <property type="entry name" value="ARM repeat"/>
    <property type="match status" value="1"/>
</dbReference>
<feature type="region of interest" description="Disordered" evidence="2">
    <location>
        <begin position="49"/>
        <end position="78"/>
    </location>
</feature>
<accession>A0A8E0VGU6</accession>
<feature type="repeat" description="ARM" evidence="1">
    <location>
        <begin position="229"/>
        <end position="271"/>
    </location>
</feature>
<feature type="repeat" description="ARM" evidence="1">
    <location>
        <begin position="628"/>
        <end position="670"/>
    </location>
</feature>
<dbReference type="InterPro" id="IPR000225">
    <property type="entry name" value="Armadillo"/>
</dbReference>
<dbReference type="PANTHER" id="PTHR45976">
    <property type="entry name" value="ARMADILLO SEGMENT POLARITY PROTEIN"/>
    <property type="match status" value="1"/>
</dbReference>
<dbReference type="GO" id="GO:0007155">
    <property type="term" value="P:cell adhesion"/>
    <property type="evidence" value="ECO:0007669"/>
    <property type="project" value="InterPro"/>
</dbReference>
<feature type="region of interest" description="Disordered" evidence="2">
    <location>
        <begin position="1"/>
        <end position="22"/>
    </location>
</feature>
<evidence type="ECO:0000313" key="3">
    <source>
        <dbReference type="EMBL" id="KAA0187587.1"/>
    </source>
</evidence>
<dbReference type="PRINTS" id="PR01869">
    <property type="entry name" value="BCATNINFAMLY"/>
</dbReference>
<feature type="repeat" description="ARM" evidence="1">
    <location>
        <begin position="394"/>
        <end position="436"/>
    </location>
</feature>
<dbReference type="InterPro" id="IPR016024">
    <property type="entry name" value="ARM-type_fold"/>
</dbReference>
<evidence type="ECO:0000256" key="1">
    <source>
        <dbReference type="PROSITE-ProRule" id="PRU00259"/>
    </source>
</evidence>
<dbReference type="EMBL" id="LUCM01009021">
    <property type="protein sequence ID" value="KAA0187587.1"/>
    <property type="molecule type" value="Genomic_DNA"/>
</dbReference>
<proteinExistence type="predicted"/>